<keyword evidence="2" id="KW-1185">Reference proteome</keyword>
<proteinExistence type="predicted"/>
<protein>
    <submittedName>
        <fullName evidence="1">Uncharacterized protein</fullName>
    </submittedName>
</protein>
<comment type="caution">
    <text evidence="1">The sequence shown here is derived from an EMBL/GenBank/DDBJ whole genome shotgun (WGS) entry which is preliminary data.</text>
</comment>
<sequence length="103" mass="11669">MKKIHPLVLELFNGWTGGSLYSYQTLFVGIKLTVPTLLSYGWFRLLKLTQEGSRKTVVFIVNVQKFLDSNRSPADPTGCCLTLLLRSQSMLSSKHPFNRPFSC</sequence>
<organism evidence="1 2">
    <name type="scientific">Owenia fusiformis</name>
    <name type="common">Polychaete worm</name>
    <dbReference type="NCBI Taxonomy" id="6347"/>
    <lineage>
        <taxon>Eukaryota</taxon>
        <taxon>Metazoa</taxon>
        <taxon>Spiralia</taxon>
        <taxon>Lophotrochozoa</taxon>
        <taxon>Annelida</taxon>
        <taxon>Polychaeta</taxon>
        <taxon>Sedentaria</taxon>
        <taxon>Canalipalpata</taxon>
        <taxon>Sabellida</taxon>
        <taxon>Oweniida</taxon>
        <taxon>Oweniidae</taxon>
        <taxon>Owenia</taxon>
    </lineage>
</organism>
<evidence type="ECO:0000313" key="1">
    <source>
        <dbReference type="EMBL" id="CAH1786137.1"/>
    </source>
</evidence>
<gene>
    <name evidence="1" type="ORF">OFUS_LOCUS12091</name>
</gene>
<dbReference type="EMBL" id="CAIIXF020000006">
    <property type="protein sequence ID" value="CAH1786137.1"/>
    <property type="molecule type" value="Genomic_DNA"/>
</dbReference>
<evidence type="ECO:0000313" key="2">
    <source>
        <dbReference type="Proteomes" id="UP000749559"/>
    </source>
</evidence>
<feature type="non-terminal residue" evidence="1">
    <location>
        <position position="103"/>
    </location>
</feature>
<dbReference type="Proteomes" id="UP000749559">
    <property type="component" value="Unassembled WGS sequence"/>
</dbReference>
<name>A0A8J1U353_OWEFU</name>
<reference evidence="1" key="1">
    <citation type="submission" date="2022-03" db="EMBL/GenBank/DDBJ databases">
        <authorList>
            <person name="Martin C."/>
        </authorList>
    </citation>
    <scope>NUCLEOTIDE SEQUENCE</scope>
</reference>
<accession>A0A8J1U353</accession>
<dbReference type="AlphaFoldDB" id="A0A8J1U353"/>